<evidence type="ECO:0000313" key="3">
    <source>
        <dbReference type="Proteomes" id="UP000494218"/>
    </source>
</evidence>
<name>A0A6P2RWC7_BURL3</name>
<feature type="region of interest" description="Disordered" evidence="1">
    <location>
        <begin position="101"/>
        <end position="124"/>
    </location>
</feature>
<evidence type="ECO:0000256" key="1">
    <source>
        <dbReference type="SAM" id="MobiDB-lite"/>
    </source>
</evidence>
<gene>
    <name evidence="2" type="ORF">BLA23254_06759</name>
</gene>
<proteinExistence type="predicted"/>
<organism evidence="2 3">
    <name type="scientific">Burkholderia lata (strain ATCC 17760 / DSM 23089 / LMG 22485 / NCIMB 9086 / R18194 / 383)</name>
    <dbReference type="NCBI Taxonomy" id="482957"/>
    <lineage>
        <taxon>Bacteria</taxon>
        <taxon>Pseudomonadati</taxon>
        <taxon>Pseudomonadota</taxon>
        <taxon>Betaproteobacteria</taxon>
        <taxon>Burkholderiales</taxon>
        <taxon>Burkholderiaceae</taxon>
        <taxon>Burkholderia</taxon>
        <taxon>Burkholderia cepacia complex</taxon>
    </lineage>
</organism>
<evidence type="ECO:0000313" key="2">
    <source>
        <dbReference type="EMBL" id="VWC38047.1"/>
    </source>
</evidence>
<dbReference type="EMBL" id="CABVPW010000046">
    <property type="protein sequence ID" value="VWC38047.1"/>
    <property type="molecule type" value="Genomic_DNA"/>
</dbReference>
<dbReference type="AlphaFoldDB" id="A0A6P2RWC7"/>
<accession>A0A6P2RWC7</accession>
<reference evidence="2 3" key="1">
    <citation type="submission" date="2019-09" db="EMBL/GenBank/DDBJ databases">
        <authorList>
            <person name="Depoorter E."/>
        </authorList>
    </citation>
    <scope>NUCLEOTIDE SEQUENCE [LARGE SCALE GENOMIC DNA]</scope>
    <source>
        <strain evidence="2">LMG 23254</strain>
    </source>
</reference>
<feature type="compositionally biased region" description="Basic and acidic residues" evidence="1">
    <location>
        <begin position="101"/>
        <end position="121"/>
    </location>
</feature>
<sequence length="269" mass="29437">MTRITHRFTPIAQQAATRKRPTGAQRTTAAKFAVLYRGTRFAPGSTPPQPGAAQARRTKGMMARLGRRRRFARGRRAATAAGDAEGADALQEFEVVGDECEHRYGGGRGREDSRDGQHDAPDATPAITFKAGQRLPVIAPAAHRDAHSLPPVDPAADPAMLRDQCTRELLDLLTDSNAQPDARRAAHIHAWSERWLGLQQTGVTLLESSLEMLRAHAVPRPSETNGTPRLPDAARHVNLLAGLLLRQFDRPRTPRQCACALDTLRLLQP</sequence>
<protein>
    <submittedName>
        <fullName evidence="2">Uncharacterized protein</fullName>
    </submittedName>
</protein>
<feature type="region of interest" description="Disordered" evidence="1">
    <location>
        <begin position="1"/>
        <end position="26"/>
    </location>
</feature>
<dbReference type="Proteomes" id="UP000494218">
    <property type="component" value="Unassembled WGS sequence"/>
</dbReference>